<dbReference type="InterPro" id="IPR036388">
    <property type="entry name" value="WH-like_DNA-bd_sf"/>
</dbReference>
<evidence type="ECO:0000313" key="6">
    <source>
        <dbReference type="EMBL" id="BBK22512.1"/>
    </source>
</evidence>
<dbReference type="GO" id="GO:0006352">
    <property type="term" value="P:DNA-templated transcription initiation"/>
    <property type="evidence" value="ECO:0007669"/>
    <property type="project" value="InterPro"/>
</dbReference>
<dbReference type="Proteomes" id="UP000464754">
    <property type="component" value="Chromosome"/>
</dbReference>
<dbReference type="SUPFAM" id="SSF88946">
    <property type="entry name" value="Sigma2 domain of RNA polymerase sigma factors"/>
    <property type="match status" value="1"/>
</dbReference>
<dbReference type="Gene3D" id="1.10.1740.10">
    <property type="match status" value="1"/>
</dbReference>
<organism evidence="6 7">
    <name type="scientific">Amedibacterium intestinale</name>
    <dbReference type="NCBI Taxonomy" id="2583452"/>
    <lineage>
        <taxon>Bacteria</taxon>
        <taxon>Bacillati</taxon>
        <taxon>Bacillota</taxon>
        <taxon>Erysipelotrichia</taxon>
        <taxon>Erysipelotrichales</taxon>
        <taxon>Erysipelotrichaceae</taxon>
        <taxon>Amedibacterium</taxon>
    </lineage>
</organism>
<evidence type="ECO:0000256" key="3">
    <source>
        <dbReference type="ARBA" id="ARBA00023125"/>
    </source>
</evidence>
<dbReference type="EMBL" id="AP019695">
    <property type="protein sequence ID" value="BBK22512.1"/>
    <property type="molecule type" value="Genomic_DNA"/>
</dbReference>
<keyword evidence="7" id="KW-1185">Reference proteome</keyword>
<dbReference type="NCBIfam" id="TIGR02937">
    <property type="entry name" value="sigma70-ECF"/>
    <property type="match status" value="1"/>
</dbReference>
<dbReference type="PANTHER" id="PTHR43133:SF8">
    <property type="entry name" value="RNA POLYMERASE SIGMA FACTOR HI_1459-RELATED"/>
    <property type="match status" value="1"/>
</dbReference>
<dbReference type="InterPro" id="IPR016032">
    <property type="entry name" value="Sig_transdc_resp-reg_C-effctor"/>
</dbReference>
<protein>
    <recommendedName>
        <fullName evidence="5">RNA polymerase sigma-70 ECF-like HTH domain-containing protein</fullName>
    </recommendedName>
</protein>
<reference evidence="7" key="1">
    <citation type="submission" date="2019-05" db="EMBL/GenBank/DDBJ databases">
        <title>Complete genome sequencing of Absiella argi strain JCM 30884.</title>
        <authorList>
            <person name="Sakamoto M."/>
            <person name="Murakami T."/>
            <person name="Mori H."/>
        </authorList>
    </citation>
    <scope>NUCLEOTIDE SEQUENCE [LARGE SCALE GENOMIC DNA]</scope>
    <source>
        <strain evidence="7">JCM 30884</strain>
    </source>
</reference>
<gene>
    <name evidence="6" type="ORF">Aargi30884_14150</name>
</gene>
<keyword evidence="4" id="KW-0804">Transcription</keyword>
<keyword evidence="1" id="KW-0805">Transcription regulation</keyword>
<dbReference type="InterPro" id="IPR053812">
    <property type="entry name" value="HTH_Sigma70_ECF-like"/>
</dbReference>
<dbReference type="SUPFAM" id="SSF46894">
    <property type="entry name" value="C-terminal effector domain of the bipartite response regulators"/>
    <property type="match status" value="1"/>
</dbReference>
<evidence type="ECO:0000313" key="7">
    <source>
        <dbReference type="Proteomes" id="UP000464754"/>
    </source>
</evidence>
<dbReference type="Pfam" id="PF07638">
    <property type="entry name" value="Sigma70_ECF"/>
    <property type="match status" value="1"/>
</dbReference>
<accession>A0A6N4TKB5</accession>
<dbReference type="KEGG" id="aarg:Aargi30884_14150"/>
<evidence type="ECO:0000256" key="1">
    <source>
        <dbReference type="ARBA" id="ARBA00023015"/>
    </source>
</evidence>
<keyword evidence="3" id="KW-0238">DNA-binding</keyword>
<proteinExistence type="predicted"/>
<feature type="domain" description="RNA polymerase sigma-70 ECF-like HTH" evidence="5">
    <location>
        <begin position="15"/>
        <end position="190"/>
    </location>
</feature>
<dbReference type="Gene3D" id="1.10.10.10">
    <property type="entry name" value="Winged helix-like DNA-binding domain superfamily/Winged helix DNA-binding domain"/>
    <property type="match status" value="1"/>
</dbReference>
<dbReference type="InterPro" id="IPR014284">
    <property type="entry name" value="RNA_pol_sigma-70_dom"/>
</dbReference>
<evidence type="ECO:0000259" key="5">
    <source>
        <dbReference type="Pfam" id="PF07638"/>
    </source>
</evidence>
<evidence type="ECO:0000256" key="4">
    <source>
        <dbReference type="ARBA" id="ARBA00023163"/>
    </source>
</evidence>
<dbReference type="GO" id="GO:0003677">
    <property type="term" value="F:DNA binding"/>
    <property type="evidence" value="ECO:0007669"/>
    <property type="project" value="UniProtKB-KW"/>
</dbReference>
<dbReference type="GO" id="GO:0016987">
    <property type="term" value="F:sigma factor activity"/>
    <property type="evidence" value="ECO:0007669"/>
    <property type="project" value="UniProtKB-KW"/>
</dbReference>
<keyword evidence="2" id="KW-0731">Sigma factor</keyword>
<name>A0A6N4TKB5_9FIRM</name>
<evidence type="ECO:0000256" key="2">
    <source>
        <dbReference type="ARBA" id="ARBA00023082"/>
    </source>
</evidence>
<sequence>MKNMKANVTEFLDNELLYMIHQGDEQALQILFKKYEMRIYIMIYQYIGINSAEQQDKEEMKQLAYIKLMQAVNSFREEKITSFAYFYQQILKNAFVDYFRNKSRGIYTVSLQELEAKEGDNVYKENETEKVSINQEELQYLLRKKGIQLKKIEMKVLHLRLQGYSYQEISSSLNISNRQVEYILRKLRNKKNN</sequence>
<dbReference type="InterPro" id="IPR039425">
    <property type="entry name" value="RNA_pol_sigma-70-like"/>
</dbReference>
<dbReference type="InterPro" id="IPR013325">
    <property type="entry name" value="RNA_pol_sigma_r2"/>
</dbReference>
<dbReference type="PANTHER" id="PTHR43133">
    <property type="entry name" value="RNA POLYMERASE ECF-TYPE SIGMA FACTO"/>
    <property type="match status" value="1"/>
</dbReference>
<dbReference type="AlphaFoldDB" id="A0A6N4TKB5"/>